<dbReference type="InterPro" id="IPR029063">
    <property type="entry name" value="SAM-dependent_MTases_sf"/>
</dbReference>
<dbReference type="CDD" id="cd02440">
    <property type="entry name" value="AdoMet_MTases"/>
    <property type="match status" value="1"/>
</dbReference>
<evidence type="ECO:0000256" key="1">
    <source>
        <dbReference type="ARBA" id="ARBA00022603"/>
    </source>
</evidence>
<dbReference type="AlphaFoldDB" id="A0AAC9HN35"/>
<dbReference type="EMBL" id="CP014859">
    <property type="protein sequence ID" value="AOS62199.1"/>
    <property type="molecule type" value="Genomic_DNA"/>
</dbReference>
<dbReference type="GO" id="GO:0032259">
    <property type="term" value="P:methylation"/>
    <property type="evidence" value="ECO:0007669"/>
    <property type="project" value="UniProtKB-KW"/>
</dbReference>
<dbReference type="PANTHER" id="PTHR43861">
    <property type="entry name" value="TRANS-ACONITATE 2-METHYLTRANSFERASE-RELATED"/>
    <property type="match status" value="1"/>
</dbReference>
<dbReference type="Pfam" id="PF13649">
    <property type="entry name" value="Methyltransf_25"/>
    <property type="match status" value="1"/>
</dbReference>
<dbReference type="Proteomes" id="UP000095210">
    <property type="component" value="Chromosome"/>
</dbReference>
<gene>
    <name evidence="5" type="ORF">TL08_06885</name>
</gene>
<feature type="domain" description="Methyltransferase" evidence="4">
    <location>
        <begin position="69"/>
        <end position="165"/>
    </location>
</feature>
<feature type="region of interest" description="Disordered" evidence="3">
    <location>
        <begin position="1"/>
        <end position="36"/>
    </location>
</feature>
<keyword evidence="6" id="KW-1185">Reference proteome</keyword>
<dbReference type="Gene3D" id="3.40.50.150">
    <property type="entry name" value="Vaccinia Virus protein VP39"/>
    <property type="match status" value="1"/>
</dbReference>
<reference evidence="6" key="1">
    <citation type="submission" date="2016-03" db="EMBL/GenBank/DDBJ databases">
        <title>Complete genome sequence of the type strain Actinoalloteichus hymeniacidonis DSM 45092.</title>
        <authorList>
            <person name="Schaffert L."/>
            <person name="Albersmeier A."/>
            <person name="Winkler A."/>
            <person name="Kalinowski J."/>
            <person name="Zotchev S."/>
            <person name="Ruckert C."/>
        </authorList>
    </citation>
    <scope>NUCLEOTIDE SEQUENCE [LARGE SCALE GENOMIC DNA]</scope>
    <source>
        <strain evidence="6">HPA177(T) (DSM 45092(T))</strain>
    </source>
</reference>
<evidence type="ECO:0000313" key="6">
    <source>
        <dbReference type="Proteomes" id="UP000095210"/>
    </source>
</evidence>
<organism evidence="5 6">
    <name type="scientific">Actinoalloteichus hymeniacidonis</name>
    <dbReference type="NCBI Taxonomy" id="340345"/>
    <lineage>
        <taxon>Bacteria</taxon>
        <taxon>Bacillati</taxon>
        <taxon>Actinomycetota</taxon>
        <taxon>Actinomycetes</taxon>
        <taxon>Pseudonocardiales</taxon>
        <taxon>Pseudonocardiaceae</taxon>
        <taxon>Actinoalloteichus</taxon>
    </lineage>
</organism>
<dbReference type="InterPro" id="IPR041698">
    <property type="entry name" value="Methyltransf_25"/>
</dbReference>
<keyword evidence="2" id="KW-0808">Transferase</keyword>
<dbReference type="KEGG" id="ahm:TL08_06885"/>
<accession>A0AAC9HN35</accession>
<evidence type="ECO:0000256" key="2">
    <source>
        <dbReference type="ARBA" id="ARBA00022679"/>
    </source>
</evidence>
<dbReference type="GO" id="GO:0008168">
    <property type="term" value="F:methyltransferase activity"/>
    <property type="evidence" value="ECO:0007669"/>
    <property type="project" value="UniProtKB-KW"/>
</dbReference>
<dbReference type="SUPFAM" id="SSF53335">
    <property type="entry name" value="S-adenosyl-L-methionine-dependent methyltransferases"/>
    <property type="match status" value="1"/>
</dbReference>
<sequence>MHLAHYRPTVSHMNSTAQPADRSHDHGHHHHHQGGENQVEILDLDAEVLAEYTASIIEWLPTQTSPRQIVDLGSGTGAGTFALLQHFPEAHVTAVDSSIDHLRRLQEKACERGVSDRVRTVQADLDAAWPELGSPDLVWSSAALHHLADPDRTLRQVHDTLAPGGQFAVIELAGFPRFLPDDAPENRLGLEVRIHAAVDRRAEQMPHRGADWGPKLTAAGFTVTGERTIDVQFDAARSESVGRYALAGLRRLREAVAEALSAEDRDALDQLIDAESPQYIAHRADLAVRTQRFVWAARRA</sequence>
<keyword evidence="1 5" id="KW-0489">Methyltransferase</keyword>
<proteinExistence type="predicted"/>
<evidence type="ECO:0000259" key="4">
    <source>
        <dbReference type="Pfam" id="PF13649"/>
    </source>
</evidence>
<evidence type="ECO:0000256" key="3">
    <source>
        <dbReference type="SAM" id="MobiDB-lite"/>
    </source>
</evidence>
<name>A0AAC9HN35_9PSEU</name>
<evidence type="ECO:0000313" key="5">
    <source>
        <dbReference type="EMBL" id="AOS62199.1"/>
    </source>
</evidence>
<dbReference type="PANTHER" id="PTHR43861:SF1">
    <property type="entry name" value="TRANS-ACONITATE 2-METHYLTRANSFERASE"/>
    <property type="match status" value="1"/>
</dbReference>
<protein>
    <submittedName>
        <fullName evidence="5">Methyltransferase domain</fullName>
    </submittedName>
</protein>